<keyword evidence="3" id="KW-1185">Reference proteome</keyword>
<reference evidence="2 3" key="1">
    <citation type="journal article" date="2010" name="Genome Biol.">
        <title>A first genome assembly of the barley fungal pathogen Pyrenophora teres f. teres.</title>
        <authorList>
            <person name="Ellwood S.R."/>
            <person name="Liu Z."/>
            <person name="Syme R.A."/>
            <person name="Lai Z."/>
            <person name="Hane J.K."/>
            <person name="Keiper F."/>
            <person name="Moffat C.S."/>
            <person name="Oliver R.P."/>
            <person name="Friesen T.L."/>
        </authorList>
    </citation>
    <scope>NUCLEOTIDE SEQUENCE [LARGE SCALE GENOMIC DNA]</scope>
    <source>
        <strain evidence="2 3">0-1</strain>
    </source>
</reference>
<evidence type="ECO:0000259" key="1">
    <source>
        <dbReference type="Pfam" id="PF20150"/>
    </source>
</evidence>
<dbReference type="OrthoDB" id="3686254at2759"/>
<dbReference type="Pfam" id="PF20150">
    <property type="entry name" value="2EXR"/>
    <property type="match status" value="1"/>
</dbReference>
<feature type="domain" description="2EXR" evidence="1">
    <location>
        <begin position="218"/>
        <end position="278"/>
    </location>
</feature>
<organism evidence="3">
    <name type="scientific">Pyrenophora teres f. teres (strain 0-1)</name>
    <name type="common">Barley net blotch fungus</name>
    <name type="synonym">Drechslera teres f. teres</name>
    <dbReference type="NCBI Taxonomy" id="861557"/>
    <lineage>
        <taxon>Eukaryota</taxon>
        <taxon>Fungi</taxon>
        <taxon>Dikarya</taxon>
        <taxon>Ascomycota</taxon>
        <taxon>Pezizomycotina</taxon>
        <taxon>Dothideomycetes</taxon>
        <taxon>Pleosporomycetidae</taxon>
        <taxon>Pleosporales</taxon>
        <taxon>Pleosporineae</taxon>
        <taxon>Pleosporaceae</taxon>
        <taxon>Pyrenophora</taxon>
    </lineage>
</organism>
<dbReference type="InterPro" id="IPR038883">
    <property type="entry name" value="AN11006-like"/>
</dbReference>
<dbReference type="EMBL" id="GL535079">
    <property type="protein sequence ID" value="EFQ90793.1"/>
    <property type="molecule type" value="Genomic_DNA"/>
</dbReference>
<dbReference type="Proteomes" id="UP000001067">
    <property type="component" value="Unassembled WGS sequence"/>
</dbReference>
<dbReference type="PANTHER" id="PTHR42085">
    <property type="entry name" value="F-BOX DOMAIN-CONTAINING PROTEIN"/>
    <property type="match status" value="1"/>
</dbReference>
<gene>
    <name evidence="2" type="ORF">PTT_12553</name>
</gene>
<evidence type="ECO:0000313" key="2">
    <source>
        <dbReference type="EMBL" id="EFQ90793.1"/>
    </source>
</evidence>
<accession>E3RU16</accession>
<dbReference type="PANTHER" id="PTHR42085:SF2">
    <property type="entry name" value="F-BOX DOMAIN-CONTAINING PROTEIN"/>
    <property type="match status" value="1"/>
</dbReference>
<dbReference type="HOGENOM" id="CLU_721881_0_0_1"/>
<dbReference type="AlphaFoldDB" id="E3RU16"/>
<proteinExistence type="predicted"/>
<name>E3RU16_PYRTT</name>
<evidence type="ECO:0000313" key="3">
    <source>
        <dbReference type="Proteomes" id="UP000001067"/>
    </source>
</evidence>
<protein>
    <recommendedName>
        <fullName evidence="1">2EXR domain-containing protein</fullName>
    </recommendedName>
</protein>
<dbReference type="KEGG" id="pte:PTT_12553"/>
<sequence>MGASKSFRKLINKFSSRSSLRGLNNNQSNLVEASSSPAQSHSTAQFLLPKNPAEVSRHRHDHVPKHLPKHTDGCNEVRYFLYTAFTVRTFGLTKTCPQWVLETCWAWKGKGYELLNMDDHALREICPLFPGSAPIDRSLYKVEDFPAPEVRELIGTALLMVMRECKAIMDVRSDHIQQRLVTERKRALSRVVAMPVPNTRRISADSDLRDRCTTLRGKFLDLPGEIRNQIYAYIIYPELLSVTIANCAKTEHIAASALHLPLFRTCRQIRAEALSYLCANIPLRILGLQTANVFFSCAGSAVLEIKSLVIAQVVTNVRRDTVDTFFEALDIMHELVEMRLEVVEKIETLERFEGGVELLRRMEILKERGVNVCVKPTDRLRGL</sequence>
<dbReference type="InterPro" id="IPR045518">
    <property type="entry name" value="2EXR"/>
</dbReference>